<dbReference type="Pfam" id="PF04909">
    <property type="entry name" value="Amidohydro_2"/>
    <property type="match status" value="1"/>
</dbReference>
<keyword evidence="1" id="KW-0456">Lyase</keyword>
<dbReference type="PANTHER" id="PTHR21240:SF19">
    <property type="entry name" value="CATALYTIC_ HYDROLASE"/>
    <property type="match status" value="1"/>
</dbReference>
<comment type="caution">
    <text evidence="3">The sequence shown here is derived from an EMBL/GenBank/DDBJ whole genome shotgun (WGS) entry which is preliminary data.</text>
</comment>
<keyword evidence="4" id="KW-1185">Reference proteome</keyword>
<dbReference type="InterPro" id="IPR032465">
    <property type="entry name" value="ACMSD"/>
</dbReference>
<accession>A0ABW3SZC3</accession>
<organism evidence="3 4">
    <name type="scientific">Phenylobacterium conjunctum</name>
    <dbReference type="NCBI Taxonomy" id="1298959"/>
    <lineage>
        <taxon>Bacteria</taxon>
        <taxon>Pseudomonadati</taxon>
        <taxon>Pseudomonadota</taxon>
        <taxon>Alphaproteobacteria</taxon>
        <taxon>Caulobacterales</taxon>
        <taxon>Caulobacteraceae</taxon>
        <taxon>Phenylobacterium</taxon>
    </lineage>
</organism>
<feature type="domain" description="Amidohydrolase-related" evidence="2">
    <location>
        <begin position="89"/>
        <end position="318"/>
    </location>
</feature>
<protein>
    <submittedName>
        <fullName evidence="3">Amidohydrolase family protein</fullName>
    </submittedName>
</protein>
<evidence type="ECO:0000259" key="2">
    <source>
        <dbReference type="Pfam" id="PF04909"/>
    </source>
</evidence>
<evidence type="ECO:0000313" key="3">
    <source>
        <dbReference type="EMBL" id="MFD1189990.1"/>
    </source>
</evidence>
<dbReference type="RefSeq" id="WP_374347762.1">
    <property type="nucleotide sequence ID" value="NZ_JBHTLQ010000008.1"/>
</dbReference>
<proteinExistence type="predicted"/>
<dbReference type="PANTHER" id="PTHR21240">
    <property type="entry name" value="2-AMINO-3-CARBOXYLMUCONATE-6-SEMIALDEHYDE DECARBOXYLASE"/>
    <property type="match status" value="1"/>
</dbReference>
<evidence type="ECO:0000256" key="1">
    <source>
        <dbReference type="ARBA" id="ARBA00023239"/>
    </source>
</evidence>
<evidence type="ECO:0000313" key="4">
    <source>
        <dbReference type="Proteomes" id="UP001597216"/>
    </source>
</evidence>
<reference evidence="4" key="1">
    <citation type="journal article" date="2019" name="Int. J. Syst. Evol. Microbiol.">
        <title>The Global Catalogue of Microorganisms (GCM) 10K type strain sequencing project: providing services to taxonomists for standard genome sequencing and annotation.</title>
        <authorList>
            <consortium name="The Broad Institute Genomics Platform"/>
            <consortium name="The Broad Institute Genome Sequencing Center for Infectious Disease"/>
            <person name="Wu L."/>
            <person name="Ma J."/>
        </authorList>
    </citation>
    <scope>NUCLEOTIDE SEQUENCE [LARGE SCALE GENOMIC DNA]</scope>
    <source>
        <strain evidence="4">CCUG 55074</strain>
    </source>
</reference>
<dbReference type="InterPro" id="IPR006680">
    <property type="entry name" value="Amidohydro-rel"/>
</dbReference>
<dbReference type="Gene3D" id="3.20.20.140">
    <property type="entry name" value="Metal-dependent hydrolases"/>
    <property type="match status" value="1"/>
</dbReference>
<name>A0ABW3SZC3_9CAUL</name>
<dbReference type="SUPFAM" id="SSF51556">
    <property type="entry name" value="Metallo-dependent hydrolases"/>
    <property type="match status" value="1"/>
</dbReference>
<dbReference type="InterPro" id="IPR032466">
    <property type="entry name" value="Metal_Hydrolase"/>
</dbReference>
<dbReference type="EMBL" id="JBHTLQ010000008">
    <property type="protein sequence ID" value="MFD1189990.1"/>
    <property type="molecule type" value="Genomic_DNA"/>
</dbReference>
<gene>
    <name evidence="3" type="ORF">ACFQ27_05305</name>
</gene>
<dbReference type="Proteomes" id="UP001597216">
    <property type="component" value="Unassembled WGS sequence"/>
</dbReference>
<sequence length="320" mass="35523">MPAPLIIDFECDTPTREAVEDTVRLIKSGRGFDKEGYAQQMAPGWAAQIGMSLDEFNAAKAEHGLTWLALKLCEVDMTRAMSHQAVIDMLDTAGVQYACIGNAGRRASNEDVAKFAAEHPDRLIPWFRIWGDEGEGGVAALERGVREWGCRGFEISCYRENRYINDPAYRPFLAKCVELGIPVRITVGLHLLTDRPYDYAHPKYLDEIAVEFPTLKIVAALTGWPWVAETCAIASRHQNIFIDFACKRVKQLLAPGAGYEALIYYGARTLQDRIIFASGWGTLMVPLHQLVAETDALPLTDSVRAKWLGGNAARVLGLDH</sequence>